<dbReference type="Pfam" id="PF13359">
    <property type="entry name" value="DDE_Tnp_4"/>
    <property type="match status" value="1"/>
</dbReference>
<evidence type="ECO:0000259" key="3">
    <source>
        <dbReference type="Pfam" id="PF13359"/>
    </source>
</evidence>
<evidence type="ECO:0000313" key="5">
    <source>
        <dbReference type="Proteomes" id="UP001208570"/>
    </source>
</evidence>
<feature type="domain" description="DDE Tnp4" evidence="3">
    <location>
        <begin position="24"/>
        <end position="110"/>
    </location>
</feature>
<dbReference type="Proteomes" id="UP001208570">
    <property type="component" value="Unassembled WGS sequence"/>
</dbReference>
<organism evidence="4 5">
    <name type="scientific">Paralvinella palmiformis</name>
    <dbReference type="NCBI Taxonomy" id="53620"/>
    <lineage>
        <taxon>Eukaryota</taxon>
        <taxon>Metazoa</taxon>
        <taxon>Spiralia</taxon>
        <taxon>Lophotrochozoa</taxon>
        <taxon>Annelida</taxon>
        <taxon>Polychaeta</taxon>
        <taxon>Sedentaria</taxon>
        <taxon>Canalipalpata</taxon>
        <taxon>Terebellida</taxon>
        <taxon>Terebelliformia</taxon>
        <taxon>Alvinellidae</taxon>
        <taxon>Paralvinella</taxon>
    </lineage>
</organism>
<feature type="non-terminal residue" evidence="4">
    <location>
        <position position="116"/>
    </location>
</feature>
<protein>
    <recommendedName>
        <fullName evidence="3">DDE Tnp4 domain-containing protein</fullName>
    </recommendedName>
</protein>
<gene>
    <name evidence="4" type="ORF">LSH36_334g03032</name>
</gene>
<dbReference type="EMBL" id="JAODUP010000335">
    <property type="protein sequence ID" value="KAK2152246.1"/>
    <property type="molecule type" value="Genomic_DNA"/>
</dbReference>
<dbReference type="AlphaFoldDB" id="A0AAD9N240"/>
<comment type="caution">
    <text evidence="4">The sequence shown here is derived from an EMBL/GenBank/DDBJ whole genome shotgun (WGS) entry which is preliminary data.</text>
</comment>
<evidence type="ECO:0000256" key="2">
    <source>
        <dbReference type="ARBA" id="ARBA00022723"/>
    </source>
</evidence>
<dbReference type="PANTHER" id="PTHR23080:SF141">
    <property type="entry name" value="TRANSPOSASE HELIX-TURN-HELIX DOMAIN-CONTAINING PROTEIN"/>
    <property type="match status" value="1"/>
</dbReference>
<evidence type="ECO:0000313" key="4">
    <source>
        <dbReference type="EMBL" id="KAK2152246.1"/>
    </source>
</evidence>
<keyword evidence="2" id="KW-0479">Metal-binding</keyword>
<sequence>PSKEPITASTPYHLAILPDISAIIDCSEIFTETPKEPNIENSTWSDFKHHNSAKKCITVSPNSAIMFVSPVYGGRTSDKDITLDSGFLDMCKPYDMIQADKGFNIQEECAICSICL</sequence>
<dbReference type="PANTHER" id="PTHR23080">
    <property type="entry name" value="THAP DOMAIN PROTEIN"/>
    <property type="match status" value="1"/>
</dbReference>
<name>A0AAD9N240_9ANNE</name>
<comment type="cofactor">
    <cofactor evidence="1">
        <name>a divalent metal cation</name>
        <dbReference type="ChEBI" id="CHEBI:60240"/>
    </cofactor>
</comment>
<accession>A0AAD9N240</accession>
<reference evidence="4" key="1">
    <citation type="journal article" date="2023" name="Mol. Biol. Evol.">
        <title>Third-Generation Sequencing Reveals the Adaptive Role of the Epigenome in Three Deep-Sea Polychaetes.</title>
        <authorList>
            <person name="Perez M."/>
            <person name="Aroh O."/>
            <person name="Sun Y."/>
            <person name="Lan Y."/>
            <person name="Juniper S.K."/>
            <person name="Young C.R."/>
            <person name="Angers B."/>
            <person name="Qian P.Y."/>
        </authorList>
    </citation>
    <scope>NUCLEOTIDE SEQUENCE</scope>
    <source>
        <strain evidence="4">P08H-3</strain>
    </source>
</reference>
<evidence type="ECO:0000256" key="1">
    <source>
        <dbReference type="ARBA" id="ARBA00001968"/>
    </source>
</evidence>
<dbReference type="InterPro" id="IPR027806">
    <property type="entry name" value="HARBI1_dom"/>
</dbReference>
<proteinExistence type="predicted"/>
<dbReference type="GO" id="GO:0046872">
    <property type="term" value="F:metal ion binding"/>
    <property type="evidence" value="ECO:0007669"/>
    <property type="project" value="UniProtKB-KW"/>
</dbReference>
<keyword evidence="5" id="KW-1185">Reference proteome</keyword>